<protein>
    <submittedName>
        <fullName evidence="1">Uncharacterized protein</fullName>
    </submittedName>
</protein>
<evidence type="ECO:0000313" key="1">
    <source>
        <dbReference type="EMBL" id="JAE13295.1"/>
    </source>
</evidence>
<organism evidence="1">
    <name type="scientific">Arundo donax</name>
    <name type="common">Giant reed</name>
    <name type="synonym">Donax arundinaceus</name>
    <dbReference type="NCBI Taxonomy" id="35708"/>
    <lineage>
        <taxon>Eukaryota</taxon>
        <taxon>Viridiplantae</taxon>
        <taxon>Streptophyta</taxon>
        <taxon>Embryophyta</taxon>
        <taxon>Tracheophyta</taxon>
        <taxon>Spermatophyta</taxon>
        <taxon>Magnoliopsida</taxon>
        <taxon>Liliopsida</taxon>
        <taxon>Poales</taxon>
        <taxon>Poaceae</taxon>
        <taxon>PACMAD clade</taxon>
        <taxon>Arundinoideae</taxon>
        <taxon>Arundineae</taxon>
        <taxon>Arundo</taxon>
    </lineage>
</organism>
<reference evidence="1" key="1">
    <citation type="submission" date="2014-09" db="EMBL/GenBank/DDBJ databases">
        <authorList>
            <person name="Magalhaes I.L.F."/>
            <person name="Oliveira U."/>
            <person name="Santos F.R."/>
            <person name="Vidigal T.H.D.A."/>
            <person name="Brescovit A.D."/>
            <person name="Santos A.J."/>
        </authorList>
    </citation>
    <scope>NUCLEOTIDE SEQUENCE</scope>
    <source>
        <tissue evidence="1">Shoot tissue taken approximately 20 cm above the soil surface</tissue>
    </source>
</reference>
<dbReference type="AlphaFoldDB" id="A0A0A9FJU7"/>
<sequence>MHIQINTHKWYSISITVGCTGGLPWVGSGLVFPCITTGSSATGSASTSYTTVAGLVT</sequence>
<accession>A0A0A9FJU7</accession>
<name>A0A0A9FJU7_ARUDO</name>
<dbReference type="EMBL" id="GBRH01184601">
    <property type="protein sequence ID" value="JAE13295.1"/>
    <property type="molecule type" value="Transcribed_RNA"/>
</dbReference>
<reference evidence="1" key="2">
    <citation type="journal article" date="2015" name="Data Brief">
        <title>Shoot transcriptome of the giant reed, Arundo donax.</title>
        <authorList>
            <person name="Barrero R.A."/>
            <person name="Guerrero F.D."/>
            <person name="Moolhuijzen P."/>
            <person name="Goolsby J.A."/>
            <person name="Tidwell J."/>
            <person name="Bellgard S.E."/>
            <person name="Bellgard M.I."/>
        </authorList>
    </citation>
    <scope>NUCLEOTIDE SEQUENCE</scope>
    <source>
        <tissue evidence="1">Shoot tissue taken approximately 20 cm above the soil surface</tissue>
    </source>
</reference>
<proteinExistence type="predicted"/>